<evidence type="ECO:0000256" key="1">
    <source>
        <dbReference type="SAM" id="MobiDB-lite"/>
    </source>
</evidence>
<proteinExistence type="predicted"/>
<gene>
    <name evidence="2" type="ORF">PIB30_022818</name>
</gene>
<sequence>MINAMGLFWIRRGFEPFDGFGPTQGRSTMDLGQASPISGTVAPELGRSENSNSSSSVKWQKFRETIPVG</sequence>
<reference evidence="2 3" key="1">
    <citation type="journal article" date="2023" name="Plants (Basel)">
        <title>Bridging the Gap: Combining Genomics and Transcriptomics Approaches to Understand Stylosanthes scabra, an Orphan Legume from the Brazilian Caatinga.</title>
        <authorList>
            <person name="Ferreira-Neto J.R.C."/>
            <person name="da Silva M.D."/>
            <person name="Binneck E."/>
            <person name="de Melo N.F."/>
            <person name="da Silva R.H."/>
            <person name="de Melo A.L.T.M."/>
            <person name="Pandolfi V."/>
            <person name="Bustamante F.O."/>
            <person name="Brasileiro-Vidal A.C."/>
            <person name="Benko-Iseppon A.M."/>
        </authorList>
    </citation>
    <scope>NUCLEOTIDE SEQUENCE [LARGE SCALE GENOMIC DNA]</scope>
    <source>
        <tissue evidence="2">Leaves</tissue>
    </source>
</reference>
<organism evidence="2 3">
    <name type="scientific">Stylosanthes scabra</name>
    <dbReference type="NCBI Taxonomy" id="79078"/>
    <lineage>
        <taxon>Eukaryota</taxon>
        <taxon>Viridiplantae</taxon>
        <taxon>Streptophyta</taxon>
        <taxon>Embryophyta</taxon>
        <taxon>Tracheophyta</taxon>
        <taxon>Spermatophyta</taxon>
        <taxon>Magnoliopsida</taxon>
        <taxon>eudicotyledons</taxon>
        <taxon>Gunneridae</taxon>
        <taxon>Pentapetalae</taxon>
        <taxon>rosids</taxon>
        <taxon>fabids</taxon>
        <taxon>Fabales</taxon>
        <taxon>Fabaceae</taxon>
        <taxon>Papilionoideae</taxon>
        <taxon>50 kb inversion clade</taxon>
        <taxon>dalbergioids sensu lato</taxon>
        <taxon>Dalbergieae</taxon>
        <taxon>Pterocarpus clade</taxon>
        <taxon>Stylosanthes</taxon>
    </lineage>
</organism>
<evidence type="ECO:0000313" key="2">
    <source>
        <dbReference type="EMBL" id="MED6157412.1"/>
    </source>
</evidence>
<keyword evidence="3" id="KW-1185">Reference proteome</keyword>
<feature type="region of interest" description="Disordered" evidence="1">
    <location>
        <begin position="21"/>
        <end position="69"/>
    </location>
</feature>
<evidence type="ECO:0000313" key="3">
    <source>
        <dbReference type="Proteomes" id="UP001341840"/>
    </source>
</evidence>
<dbReference type="Proteomes" id="UP001341840">
    <property type="component" value="Unassembled WGS sequence"/>
</dbReference>
<dbReference type="EMBL" id="JASCZI010120907">
    <property type="protein sequence ID" value="MED6157412.1"/>
    <property type="molecule type" value="Genomic_DNA"/>
</dbReference>
<name>A0ABU6U8A3_9FABA</name>
<comment type="caution">
    <text evidence="2">The sequence shown here is derived from an EMBL/GenBank/DDBJ whole genome shotgun (WGS) entry which is preliminary data.</text>
</comment>
<accession>A0ABU6U8A3</accession>
<protein>
    <submittedName>
        <fullName evidence="2">Uncharacterized protein</fullName>
    </submittedName>
</protein>